<keyword evidence="3" id="KW-1185">Reference proteome</keyword>
<protein>
    <submittedName>
        <fullName evidence="2">Uncharacterized protein</fullName>
    </submittedName>
</protein>
<dbReference type="AlphaFoldDB" id="A0A3N5DIH5"/>
<sequence length="113" mass="11941">MLEALRDFIRPIAVAALIAMLLIGAAVAGALEALFPGSGIAFTNGVAGWFRAIPGDFYNLALAALLGYAGARTVEKAVATHATAKYDQPTRSNVDDPDAPRTMPHPTYGKDRR</sequence>
<accession>A0A3N5DIH5</accession>
<evidence type="ECO:0000313" key="3">
    <source>
        <dbReference type="Proteomes" id="UP000275232"/>
    </source>
</evidence>
<dbReference type="RefSeq" id="WP_123877898.1">
    <property type="nucleotide sequence ID" value="NZ_RPFZ01000001.1"/>
</dbReference>
<dbReference type="EMBL" id="RPFZ01000001">
    <property type="protein sequence ID" value="RPF70435.1"/>
    <property type="molecule type" value="Genomic_DNA"/>
</dbReference>
<evidence type="ECO:0000256" key="1">
    <source>
        <dbReference type="SAM" id="MobiDB-lite"/>
    </source>
</evidence>
<proteinExistence type="predicted"/>
<feature type="region of interest" description="Disordered" evidence="1">
    <location>
        <begin position="85"/>
        <end position="113"/>
    </location>
</feature>
<comment type="caution">
    <text evidence="2">The sequence shown here is derived from an EMBL/GenBank/DDBJ whole genome shotgun (WGS) entry which is preliminary data.</text>
</comment>
<dbReference type="Proteomes" id="UP000275232">
    <property type="component" value="Unassembled WGS sequence"/>
</dbReference>
<reference evidence="2 3" key="1">
    <citation type="submission" date="2018-11" db="EMBL/GenBank/DDBJ databases">
        <title>Erythrobacter spongiae sp. nov., isolated from a marine sponge.</title>
        <authorList>
            <person name="Zhuang L."/>
            <person name="Luo L."/>
        </authorList>
    </citation>
    <scope>NUCLEOTIDE SEQUENCE [LARGE SCALE GENOMIC DNA]</scope>
    <source>
        <strain evidence="2 3">HN-E23</strain>
    </source>
</reference>
<name>A0A3N5DIH5_9SPHN</name>
<gene>
    <name evidence="2" type="ORF">EG799_01425</name>
</gene>
<organism evidence="2 3">
    <name type="scientific">Aurantiacibacter spongiae</name>
    <dbReference type="NCBI Taxonomy" id="2488860"/>
    <lineage>
        <taxon>Bacteria</taxon>
        <taxon>Pseudomonadati</taxon>
        <taxon>Pseudomonadota</taxon>
        <taxon>Alphaproteobacteria</taxon>
        <taxon>Sphingomonadales</taxon>
        <taxon>Erythrobacteraceae</taxon>
        <taxon>Aurantiacibacter</taxon>
    </lineage>
</organism>
<evidence type="ECO:0000313" key="2">
    <source>
        <dbReference type="EMBL" id="RPF70435.1"/>
    </source>
</evidence>